<gene>
    <name evidence="15" type="ORF">DWG20_14695</name>
</gene>
<dbReference type="Pfam" id="PF00672">
    <property type="entry name" value="HAMP"/>
    <property type="match status" value="1"/>
</dbReference>
<evidence type="ECO:0000313" key="15">
    <source>
        <dbReference type="EMBL" id="AXK40579.1"/>
    </source>
</evidence>
<dbReference type="Pfam" id="PF00015">
    <property type="entry name" value="MCPsignal"/>
    <property type="match status" value="1"/>
</dbReference>
<dbReference type="SMART" id="SM00283">
    <property type="entry name" value="MA"/>
    <property type="match status" value="1"/>
</dbReference>
<comment type="similarity">
    <text evidence="9">Belongs to the methyl-accepting chemotaxis (MCP) protein family.</text>
</comment>
<comment type="subcellular location">
    <subcellularLocation>
        <location evidence="1">Cell membrane</location>
        <topology evidence="1">Multi-pass membrane protein</topology>
    </subcellularLocation>
</comment>
<dbReference type="EMBL" id="CP031337">
    <property type="protein sequence ID" value="AXK40579.1"/>
    <property type="molecule type" value="Genomic_DNA"/>
</dbReference>
<feature type="domain" description="Methyl-accepting transducer" evidence="13">
    <location>
        <begin position="374"/>
        <end position="610"/>
    </location>
</feature>
<dbReference type="PROSITE" id="PS50111">
    <property type="entry name" value="CHEMOTAXIS_TRANSDUC_2"/>
    <property type="match status" value="1"/>
</dbReference>
<dbReference type="Pfam" id="PF02743">
    <property type="entry name" value="dCache_1"/>
    <property type="match status" value="1"/>
</dbReference>
<accession>A0A345Y9H7</accession>
<dbReference type="PRINTS" id="PR00260">
    <property type="entry name" value="CHEMTRNSDUCR"/>
</dbReference>
<dbReference type="OrthoDB" id="9763018at2"/>
<dbReference type="Gene3D" id="3.30.450.20">
    <property type="entry name" value="PAS domain"/>
    <property type="match status" value="1"/>
</dbReference>
<dbReference type="CDD" id="cd06225">
    <property type="entry name" value="HAMP"/>
    <property type="match status" value="1"/>
</dbReference>
<name>A0A345Y9H7_9NEIS</name>
<evidence type="ECO:0000313" key="16">
    <source>
        <dbReference type="Proteomes" id="UP000254537"/>
    </source>
</evidence>
<dbReference type="CDD" id="cd11386">
    <property type="entry name" value="MCP_signal"/>
    <property type="match status" value="1"/>
</dbReference>
<dbReference type="GO" id="GO:0005886">
    <property type="term" value="C:plasma membrane"/>
    <property type="evidence" value="ECO:0007669"/>
    <property type="project" value="UniProtKB-SubCell"/>
</dbReference>
<dbReference type="PANTHER" id="PTHR32089:SF39">
    <property type="entry name" value="METHYL-ACCEPTING CHEMOTAXIS PROTEIN HLYB"/>
    <property type="match status" value="1"/>
</dbReference>
<dbReference type="Proteomes" id="UP000254537">
    <property type="component" value="Chromosome"/>
</dbReference>
<evidence type="ECO:0000256" key="10">
    <source>
        <dbReference type="PROSITE-ProRule" id="PRU00284"/>
    </source>
</evidence>
<feature type="compositionally biased region" description="Basic and acidic residues" evidence="11">
    <location>
        <begin position="391"/>
        <end position="404"/>
    </location>
</feature>
<evidence type="ECO:0000256" key="6">
    <source>
        <dbReference type="ARBA" id="ARBA00022989"/>
    </source>
</evidence>
<proteinExistence type="inferred from homology"/>
<dbReference type="SMART" id="SM00304">
    <property type="entry name" value="HAMP"/>
    <property type="match status" value="1"/>
</dbReference>
<dbReference type="GO" id="GO:0006935">
    <property type="term" value="P:chemotaxis"/>
    <property type="evidence" value="ECO:0007669"/>
    <property type="project" value="UniProtKB-KW"/>
</dbReference>
<dbReference type="InterPro" id="IPR004090">
    <property type="entry name" value="Chemotax_Me-accpt_rcpt"/>
</dbReference>
<dbReference type="InterPro" id="IPR003660">
    <property type="entry name" value="HAMP_dom"/>
</dbReference>
<evidence type="ECO:0000256" key="12">
    <source>
        <dbReference type="SAM" id="Phobius"/>
    </source>
</evidence>
<dbReference type="SUPFAM" id="SSF58104">
    <property type="entry name" value="Methyl-accepting chemotaxis protein (MCP) signaling domain"/>
    <property type="match status" value="1"/>
</dbReference>
<keyword evidence="5 12" id="KW-0812">Transmembrane</keyword>
<dbReference type="AlphaFoldDB" id="A0A345Y9H7"/>
<evidence type="ECO:0000256" key="11">
    <source>
        <dbReference type="SAM" id="MobiDB-lite"/>
    </source>
</evidence>
<evidence type="ECO:0000256" key="3">
    <source>
        <dbReference type="ARBA" id="ARBA00022481"/>
    </source>
</evidence>
<feature type="transmembrane region" description="Helical" evidence="12">
    <location>
        <begin position="295"/>
        <end position="314"/>
    </location>
</feature>
<keyword evidence="7 12" id="KW-0472">Membrane</keyword>
<dbReference type="GO" id="GO:0007165">
    <property type="term" value="P:signal transduction"/>
    <property type="evidence" value="ECO:0007669"/>
    <property type="project" value="UniProtKB-KW"/>
</dbReference>
<keyword evidence="6 12" id="KW-1133">Transmembrane helix</keyword>
<evidence type="ECO:0000256" key="8">
    <source>
        <dbReference type="ARBA" id="ARBA00023224"/>
    </source>
</evidence>
<evidence type="ECO:0000256" key="2">
    <source>
        <dbReference type="ARBA" id="ARBA00022475"/>
    </source>
</evidence>
<dbReference type="Gene3D" id="1.10.287.950">
    <property type="entry name" value="Methyl-accepting chemotaxis protein"/>
    <property type="match status" value="1"/>
</dbReference>
<dbReference type="KEGG" id="ccah:DWG20_14695"/>
<dbReference type="PANTHER" id="PTHR32089">
    <property type="entry name" value="METHYL-ACCEPTING CHEMOTAXIS PROTEIN MCPB"/>
    <property type="match status" value="1"/>
</dbReference>
<keyword evidence="4" id="KW-0145">Chemotaxis</keyword>
<evidence type="ECO:0000259" key="13">
    <source>
        <dbReference type="PROSITE" id="PS50111"/>
    </source>
</evidence>
<evidence type="ECO:0000256" key="1">
    <source>
        <dbReference type="ARBA" id="ARBA00004651"/>
    </source>
</evidence>
<organism evidence="15 16">
    <name type="scientific">Crenobacter cavernae</name>
    <dbReference type="NCBI Taxonomy" id="2290923"/>
    <lineage>
        <taxon>Bacteria</taxon>
        <taxon>Pseudomonadati</taxon>
        <taxon>Pseudomonadota</taxon>
        <taxon>Betaproteobacteria</taxon>
        <taxon>Neisseriales</taxon>
        <taxon>Neisseriaceae</taxon>
        <taxon>Crenobacter</taxon>
    </lineage>
</organism>
<protein>
    <submittedName>
        <fullName evidence="15">Methyl-accepting chemotaxis protein</fullName>
    </submittedName>
</protein>
<feature type="region of interest" description="Disordered" evidence="11">
    <location>
        <begin position="388"/>
        <end position="410"/>
    </location>
</feature>
<dbReference type="PROSITE" id="PS50885">
    <property type="entry name" value="HAMP"/>
    <property type="match status" value="1"/>
</dbReference>
<dbReference type="InterPro" id="IPR004089">
    <property type="entry name" value="MCPsignal_dom"/>
</dbReference>
<feature type="domain" description="HAMP" evidence="14">
    <location>
        <begin position="315"/>
        <end position="369"/>
    </location>
</feature>
<evidence type="ECO:0000256" key="9">
    <source>
        <dbReference type="ARBA" id="ARBA00029447"/>
    </source>
</evidence>
<sequence>MEERNMFRSLSLRQKLVAALALTIVVLLAATLSYSNFLSREVVLKRLSDQELPAVVTSIGNDVEGRIAVPMALSQHIASNTFVGDWVARGEPADELGRWTHYAMQTREDSKADTVFFASAKTLHYYDQKGLSRTIDPQKEKWFGNFMGSGQPKELALDIDAASATKDLTLFINVRMPQGAGLAGLGIKMSDLSKTIAQMKIGQSGIVYLVDGQGQVKVHADVAKVGRDSLKTLPEFQPVVSELLSGKPFDMQRVERDGEGYVVASRFLPTLNWYVVAEIPEKELYGELDLAVSKVLLVGVVLAVVFILLAVLFADRLTRPLRRMGSLLKDIAEGEGDLRQRLPVQGRDELSEVATHFNRFIERVQGIVAQVKSTADALNRGAQRVDNMAEGTRDDVVRQSEHSRSLGQSLQEVGATVEEVASNASQAASSASQAAGQSEHGQRVVQDSIVKIRGVGEAMARSGEVIAQLAAQSEEIGKVLDVIGDVADQTNLLALNAAIEAARAGEAGRGFAVVADEVRNLAHKTNQSTAEIQTIIVRLQQQAREAVSTMESGTGLTQVGIEASQSAGRVLDEIAEMVGQINDLNLRVATATEQQSAALKNITGSIVEINAVNERTEHASTETSGACRDLKRLAGELENLVKQFHV</sequence>
<keyword evidence="8 10" id="KW-0807">Transducer</keyword>
<evidence type="ECO:0000256" key="4">
    <source>
        <dbReference type="ARBA" id="ARBA00022500"/>
    </source>
</evidence>
<keyword evidence="3" id="KW-0488">Methylation</keyword>
<reference evidence="15 16" key="1">
    <citation type="submission" date="2018-07" db="EMBL/GenBank/DDBJ databases">
        <title>Crenobacter cavernae sp. nov., isolated from a karst cave.</title>
        <authorList>
            <person name="Zhu H."/>
        </authorList>
    </citation>
    <scope>NUCLEOTIDE SEQUENCE [LARGE SCALE GENOMIC DNA]</scope>
    <source>
        <strain evidence="15 16">K1W11S-77</strain>
    </source>
</reference>
<evidence type="ECO:0000259" key="14">
    <source>
        <dbReference type="PROSITE" id="PS50885"/>
    </source>
</evidence>
<dbReference type="GO" id="GO:0004888">
    <property type="term" value="F:transmembrane signaling receptor activity"/>
    <property type="evidence" value="ECO:0007669"/>
    <property type="project" value="InterPro"/>
</dbReference>
<dbReference type="FunFam" id="1.10.287.950:FF:000001">
    <property type="entry name" value="Methyl-accepting chemotaxis sensory transducer"/>
    <property type="match status" value="1"/>
</dbReference>
<keyword evidence="2" id="KW-1003">Cell membrane</keyword>
<dbReference type="CDD" id="cd12912">
    <property type="entry name" value="PDC2_MCP_like"/>
    <property type="match status" value="1"/>
</dbReference>
<evidence type="ECO:0000256" key="5">
    <source>
        <dbReference type="ARBA" id="ARBA00022692"/>
    </source>
</evidence>
<evidence type="ECO:0000256" key="7">
    <source>
        <dbReference type="ARBA" id="ARBA00023136"/>
    </source>
</evidence>
<dbReference type="InterPro" id="IPR033479">
    <property type="entry name" value="dCache_1"/>
</dbReference>